<sequence>MNPTQDPENHDSSSGRVEDGPPSDSVSPVINNNSELSEKRSQPTSTGEPTSELPELSQSSADQDARSSPPYSIHSAWAKRWIVLAASLSAFFSPLTAQIYLPALTVLAEDFSVSNAKINLTVTTYMIFQGITPMFIGGFADSAGRRPAYTICFVIYIAANIGLALSNSYASLLIVRCLQSAGSAATVALCQAVLADIVTSAERGQYIGFTVLPVVLAPSLGPVIGGLLSQFLGWRWIFWFLAIVAAVHLFLVLLFFPETCRRIVGDGSIRPHPIYRTFWSLIKCRNRSTSLTRTASQQTSASAKRPPVFSLRPLLVSIQLLTTHLELFLLLFCSGLIFAGFYGLSTALPSQFHTLYPDLTDVEIGLLYLPLAGGSIASAVFCGPALGYNYKRHARKLGLGNIEKTKQIDLTETKFPIEKARLEVGIPLLVLSTAVMLTWGWAIEYSGGLAVPCVLMFLYGVGMIGFQNTANALTVDIVPGNAGAAVAAGNLTRCLLGAGASAIIVPMIEKMGSGWAYTVFAGLYVAVSPLVWLIMRNGVRWRAEWEKKEAEKMDRRKVEAWQ</sequence>
<feature type="transmembrane region" description="Helical" evidence="7">
    <location>
        <begin position="120"/>
        <end position="140"/>
    </location>
</feature>
<dbReference type="GO" id="GO:0005886">
    <property type="term" value="C:plasma membrane"/>
    <property type="evidence" value="ECO:0007669"/>
    <property type="project" value="TreeGrafter"/>
</dbReference>
<feature type="transmembrane region" description="Helical" evidence="7">
    <location>
        <begin position="514"/>
        <end position="535"/>
    </location>
</feature>
<feature type="transmembrane region" description="Helical" evidence="7">
    <location>
        <begin position="206"/>
        <end position="224"/>
    </location>
</feature>
<organism evidence="9 10">
    <name type="scientific">Podospora fimiseda</name>
    <dbReference type="NCBI Taxonomy" id="252190"/>
    <lineage>
        <taxon>Eukaryota</taxon>
        <taxon>Fungi</taxon>
        <taxon>Dikarya</taxon>
        <taxon>Ascomycota</taxon>
        <taxon>Pezizomycotina</taxon>
        <taxon>Sordariomycetes</taxon>
        <taxon>Sordariomycetidae</taxon>
        <taxon>Sordariales</taxon>
        <taxon>Podosporaceae</taxon>
        <taxon>Podospora</taxon>
    </lineage>
</organism>
<keyword evidence="10" id="KW-1185">Reference proteome</keyword>
<evidence type="ECO:0000256" key="4">
    <source>
        <dbReference type="ARBA" id="ARBA00022989"/>
    </source>
</evidence>
<evidence type="ECO:0000256" key="2">
    <source>
        <dbReference type="ARBA" id="ARBA00022448"/>
    </source>
</evidence>
<evidence type="ECO:0000256" key="3">
    <source>
        <dbReference type="ARBA" id="ARBA00022692"/>
    </source>
</evidence>
<dbReference type="InterPro" id="IPR036259">
    <property type="entry name" value="MFS_trans_sf"/>
</dbReference>
<dbReference type="Gene3D" id="1.20.1720.10">
    <property type="entry name" value="Multidrug resistance protein D"/>
    <property type="match status" value="1"/>
</dbReference>
<dbReference type="Gene3D" id="1.20.1250.20">
    <property type="entry name" value="MFS general substrate transporter like domains"/>
    <property type="match status" value="1"/>
</dbReference>
<feature type="transmembrane region" description="Helical" evidence="7">
    <location>
        <begin position="482"/>
        <end position="508"/>
    </location>
</feature>
<feature type="compositionally biased region" description="Polar residues" evidence="6">
    <location>
        <begin position="24"/>
        <end position="35"/>
    </location>
</feature>
<feature type="compositionally biased region" description="Low complexity" evidence="6">
    <location>
        <begin position="57"/>
        <end position="67"/>
    </location>
</feature>
<evidence type="ECO:0000259" key="8">
    <source>
        <dbReference type="PROSITE" id="PS50850"/>
    </source>
</evidence>
<dbReference type="PROSITE" id="PS50850">
    <property type="entry name" value="MFS"/>
    <property type="match status" value="1"/>
</dbReference>
<reference evidence="9" key="2">
    <citation type="submission" date="2023-05" db="EMBL/GenBank/DDBJ databases">
        <authorList>
            <consortium name="Lawrence Berkeley National Laboratory"/>
            <person name="Steindorff A."/>
            <person name="Hensen N."/>
            <person name="Bonometti L."/>
            <person name="Westerberg I."/>
            <person name="Brannstrom I.O."/>
            <person name="Guillou S."/>
            <person name="Cros-Aarteil S."/>
            <person name="Calhoun S."/>
            <person name="Haridas S."/>
            <person name="Kuo A."/>
            <person name="Mondo S."/>
            <person name="Pangilinan J."/>
            <person name="Riley R."/>
            <person name="Labutti K."/>
            <person name="Andreopoulos B."/>
            <person name="Lipzen A."/>
            <person name="Chen C."/>
            <person name="Yanf M."/>
            <person name="Daum C."/>
            <person name="Ng V."/>
            <person name="Clum A."/>
            <person name="Ohm R."/>
            <person name="Martin F."/>
            <person name="Silar P."/>
            <person name="Natvig D."/>
            <person name="Lalanne C."/>
            <person name="Gautier V."/>
            <person name="Ament-Velasquez S.L."/>
            <person name="Kruys A."/>
            <person name="Hutchinson M.I."/>
            <person name="Powell A.J."/>
            <person name="Barry K."/>
            <person name="Miller A.N."/>
            <person name="Grigoriev I.V."/>
            <person name="Debuchy R."/>
            <person name="Gladieux P."/>
            <person name="Thoren M.H."/>
            <person name="Johannesson H."/>
        </authorList>
    </citation>
    <scope>NUCLEOTIDE SEQUENCE</scope>
    <source>
        <strain evidence="9">CBS 990.96</strain>
    </source>
</reference>
<reference evidence="9" key="1">
    <citation type="journal article" date="2023" name="Mol. Phylogenet. Evol.">
        <title>Genome-scale phylogeny and comparative genomics of the fungal order Sordariales.</title>
        <authorList>
            <person name="Hensen N."/>
            <person name="Bonometti L."/>
            <person name="Westerberg I."/>
            <person name="Brannstrom I.O."/>
            <person name="Guillou S."/>
            <person name="Cros-Aarteil S."/>
            <person name="Calhoun S."/>
            <person name="Haridas S."/>
            <person name="Kuo A."/>
            <person name="Mondo S."/>
            <person name="Pangilinan J."/>
            <person name="Riley R."/>
            <person name="LaButti K."/>
            <person name="Andreopoulos B."/>
            <person name="Lipzen A."/>
            <person name="Chen C."/>
            <person name="Yan M."/>
            <person name="Daum C."/>
            <person name="Ng V."/>
            <person name="Clum A."/>
            <person name="Steindorff A."/>
            <person name="Ohm R.A."/>
            <person name="Martin F."/>
            <person name="Silar P."/>
            <person name="Natvig D.O."/>
            <person name="Lalanne C."/>
            <person name="Gautier V."/>
            <person name="Ament-Velasquez S.L."/>
            <person name="Kruys A."/>
            <person name="Hutchinson M.I."/>
            <person name="Powell A.J."/>
            <person name="Barry K."/>
            <person name="Miller A.N."/>
            <person name="Grigoriev I.V."/>
            <person name="Debuchy R."/>
            <person name="Gladieux P."/>
            <person name="Hiltunen Thoren M."/>
            <person name="Johannesson H."/>
        </authorList>
    </citation>
    <scope>NUCLEOTIDE SEQUENCE</scope>
    <source>
        <strain evidence="9">CBS 990.96</strain>
    </source>
</reference>
<dbReference type="EMBL" id="MU865403">
    <property type="protein sequence ID" value="KAK4224111.1"/>
    <property type="molecule type" value="Genomic_DNA"/>
</dbReference>
<dbReference type="Proteomes" id="UP001301958">
    <property type="component" value="Unassembled WGS sequence"/>
</dbReference>
<feature type="transmembrane region" description="Helical" evidence="7">
    <location>
        <begin position="327"/>
        <end position="345"/>
    </location>
</feature>
<keyword evidence="3 7" id="KW-0812">Transmembrane</keyword>
<dbReference type="FunFam" id="1.20.1720.10:FF:000009">
    <property type="entry name" value="MFS multidrug transporter"/>
    <property type="match status" value="1"/>
</dbReference>
<evidence type="ECO:0000256" key="7">
    <source>
        <dbReference type="SAM" id="Phobius"/>
    </source>
</evidence>
<keyword evidence="2" id="KW-0813">Transport</keyword>
<feature type="region of interest" description="Disordered" evidence="6">
    <location>
        <begin position="1"/>
        <end position="67"/>
    </location>
</feature>
<feature type="transmembrane region" description="Helical" evidence="7">
    <location>
        <begin position="172"/>
        <end position="194"/>
    </location>
</feature>
<proteinExistence type="predicted"/>
<dbReference type="PANTHER" id="PTHR23502:SF51">
    <property type="entry name" value="QUINIDINE RESISTANCE PROTEIN 1-RELATED"/>
    <property type="match status" value="1"/>
</dbReference>
<feature type="domain" description="Major facilitator superfamily (MFS) profile" evidence="8">
    <location>
        <begin position="82"/>
        <end position="539"/>
    </location>
</feature>
<feature type="transmembrane region" description="Helical" evidence="7">
    <location>
        <begin position="365"/>
        <end position="388"/>
    </location>
</feature>
<evidence type="ECO:0000256" key="5">
    <source>
        <dbReference type="ARBA" id="ARBA00023136"/>
    </source>
</evidence>
<dbReference type="PANTHER" id="PTHR23502">
    <property type="entry name" value="MAJOR FACILITATOR SUPERFAMILY"/>
    <property type="match status" value="1"/>
</dbReference>
<feature type="compositionally biased region" description="Basic and acidic residues" evidence="6">
    <location>
        <begin position="7"/>
        <end position="19"/>
    </location>
</feature>
<dbReference type="InterPro" id="IPR011701">
    <property type="entry name" value="MFS"/>
</dbReference>
<name>A0AAN7BIV3_9PEZI</name>
<dbReference type="GO" id="GO:0022857">
    <property type="term" value="F:transmembrane transporter activity"/>
    <property type="evidence" value="ECO:0007669"/>
    <property type="project" value="InterPro"/>
</dbReference>
<keyword evidence="5 7" id="KW-0472">Membrane</keyword>
<gene>
    <name evidence="9" type="ORF">QBC38DRAFT_486174</name>
</gene>
<dbReference type="Pfam" id="PF07690">
    <property type="entry name" value="MFS_1"/>
    <property type="match status" value="1"/>
</dbReference>
<keyword evidence="4 7" id="KW-1133">Transmembrane helix</keyword>
<feature type="transmembrane region" description="Helical" evidence="7">
    <location>
        <begin position="147"/>
        <end position="166"/>
    </location>
</feature>
<evidence type="ECO:0000256" key="6">
    <source>
        <dbReference type="SAM" id="MobiDB-lite"/>
    </source>
</evidence>
<evidence type="ECO:0000313" key="10">
    <source>
        <dbReference type="Proteomes" id="UP001301958"/>
    </source>
</evidence>
<dbReference type="SUPFAM" id="SSF103473">
    <property type="entry name" value="MFS general substrate transporter"/>
    <property type="match status" value="1"/>
</dbReference>
<evidence type="ECO:0000313" key="9">
    <source>
        <dbReference type="EMBL" id="KAK4224111.1"/>
    </source>
</evidence>
<dbReference type="PRINTS" id="PR01036">
    <property type="entry name" value="TCRTETB"/>
</dbReference>
<comment type="caution">
    <text evidence="9">The sequence shown here is derived from an EMBL/GenBank/DDBJ whole genome shotgun (WGS) entry which is preliminary data.</text>
</comment>
<feature type="transmembrane region" description="Helical" evidence="7">
    <location>
        <begin position="424"/>
        <end position="443"/>
    </location>
</feature>
<feature type="transmembrane region" description="Helical" evidence="7">
    <location>
        <begin position="236"/>
        <end position="256"/>
    </location>
</feature>
<dbReference type="AlphaFoldDB" id="A0AAN7BIV3"/>
<feature type="transmembrane region" description="Helical" evidence="7">
    <location>
        <begin position="81"/>
        <end position="100"/>
    </location>
</feature>
<dbReference type="InterPro" id="IPR020846">
    <property type="entry name" value="MFS_dom"/>
</dbReference>
<evidence type="ECO:0000256" key="1">
    <source>
        <dbReference type="ARBA" id="ARBA00004141"/>
    </source>
</evidence>
<comment type="subcellular location">
    <subcellularLocation>
        <location evidence="1">Membrane</location>
        <topology evidence="1">Multi-pass membrane protein</topology>
    </subcellularLocation>
</comment>
<feature type="transmembrane region" description="Helical" evidence="7">
    <location>
        <begin position="449"/>
        <end position="470"/>
    </location>
</feature>
<protein>
    <submittedName>
        <fullName evidence="9">Major facilitator superfamily domain-containing protein</fullName>
    </submittedName>
</protein>
<accession>A0AAN7BIV3</accession>